<evidence type="ECO:0000313" key="2">
    <source>
        <dbReference type="Proteomes" id="UP000736787"/>
    </source>
</evidence>
<name>A0A8T1CQQ2_9STRA</name>
<dbReference type="Proteomes" id="UP000736787">
    <property type="component" value="Unassembled WGS sequence"/>
</dbReference>
<protein>
    <submittedName>
        <fullName evidence="1">Uncharacterized protein</fullName>
    </submittedName>
</protein>
<evidence type="ECO:0000313" key="1">
    <source>
        <dbReference type="EMBL" id="KAG2926085.1"/>
    </source>
</evidence>
<reference evidence="1" key="1">
    <citation type="submission" date="2018-10" db="EMBL/GenBank/DDBJ databases">
        <title>Effector identification in a new, highly contiguous assembly of the strawberry crown rot pathogen Phytophthora cactorum.</title>
        <authorList>
            <person name="Armitage A.D."/>
            <person name="Nellist C.F."/>
            <person name="Bates H."/>
            <person name="Vickerstaff R.J."/>
            <person name="Harrison R.J."/>
        </authorList>
    </citation>
    <scope>NUCLEOTIDE SEQUENCE</scope>
    <source>
        <strain evidence="1">4040</strain>
    </source>
</reference>
<organism evidence="1 2">
    <name type="scientific">Phytophthora cactorum</name>
    <dbReference type="NCBI Taxonomy" id="29920"/>
    <lineage>
        <taxon>Eukaryota</taxon>
        <taxon>Sar</taxon>
        <taxon>Stramenopiles</taxon>
        <taxon>Oomycota</taxon>
        <taxon>Peronosporomycetes</taxon>
        <taxon>Peronosporales</taxon>
        <taxon>Peronosporaceae</taxon>
        <taxon>Phytophthora</taxon>
    </lineage>
</organism>
<comment type="caution">
    <text evidence="1">The sequence shown here is derived from an EMBL/GenBank/DDBJ whole genome shotgun (WGS) entry which is preliminary data.</text>
</comment>
<gene>
    <name evidence="1" type="ORF">PC117_g14998</name>
</gene>
<dbReference type="EMBL" id="RCMK01000485">
    <property type="protein sequence ID" value="KAG2926085.1"/>
    <property type="molecule type" value="Genomic_DNA"/>
</dbReference>
<accession>A0A8T1CQQ2</accession>
<sequence>MQDKARCLQDSKNSGTHVAFDALLTLPPSRWCPLSVGDLVQHQNLLLILGIQVWQRSDERYRFVSRLE</sequence>
<dbReference type="AlphaFoldDB" id="A0A8T1CQQ2"/>
<proteinExistence type="predicted"/>